<protein>
    <recommendedName>
        <fullName evidence="4">G domain-containing protein</fullName>
    </recommendedName>
</protein>
<dbReference type="InterPro" id="IPR027417">
    <property type="entry name" value="P-loop_NTPase"/>
</dbReference>
<dbReference type="Ensembl" id="ENSECRT00000025502.1">
    <property type="protein sequence ID" value="ENSECRP00000024963.1"/>
    <property type="gene ID" value="ENSECRG00000016734.1"/>
</dbReference>
<accession>A0A8C4T042</accession>
<sequence>MGRTAKLDSKEKRKHRPSLVFIMFELCFCKLFSNCFMMVCSPMGSLSLCSFYSMPLGNIILNELLQDIRNYEILTESVEEPRILLIGQIGSGKSSFFNSVNSVFRGHVMQQAGSGHGVNSISTRYRTYKVLNGKGEKMLPFVLCDTMGLEREENREGIHMGDIINVIKGHVPDMYEFNPKAPITEYDVRYRHEPSLGDKVHCVVFVIDADKMSLINNILQQNFIWTLFCYPAGIPVLVLITKVDEACLEVKKDPSKVSLFYSLFFQVTQLGQILGVPVSAISLVKNYSEETELNQNVDILILRALQQMLRAADACLDEMKLQEPH</sequence>
<proteinExistence type="predicted"/>
<dbReference type="AlphaFoldDB" id="A0A8C4T042"/>
<dbReference type="PANTHER" id="PTHR14241:SF32">
    <property type="entry name" value="VWFA DOMAIN-CONTAINING PROTEIN-RELATED"/>
    <property type="match status" value="1"/>
</dbReference>
<evidence type="ECO:0000256" key="1">
    <source>
        <dbReference type="SAM" id="Phobius"/>
    </source>
</evidence>
<evidence type="ECO:0000313" key="3">
    <source>
        <dbReference type="Proteomes" id="UP000694620"/>
    </source>
</evidence>
<reference evidence="2" key="2">
    <citation type="submission" date="2025-08" db="UniProtKB">
        <authorList>
            <consortium name="Ensembl"/>
        </authorList>
    </citation>
    <scope>IDENTIFICATION</scope>
</reference>
<dbReference type="CDD" id="cd00882">
    <property type="entry name" value="Ras_like_GTPase"/>
    <property type="match status" value="1"/>
</dbReference>
<evidence type="ECO:0000313" key="2">
    <source>
        <dbReference type="Ensembl" id="ENSECRP00000024963.1"/>
    </source>
</evidence>
<dbReference type="GO" id="GO:0006955">
    <property type="term" value="P:immune response"/>
    <property type="evidence" value="ECO:0007669"/>
    <property type="project" value="TreeGrafter"/>
</dbReference>
<keyword evidence="1" id="KW-1133">Transmembrane helix</keyword>
<keyword evidence="3" id="KW-1185">Reference proteome</keyword>
<dbReference type="PANTHER" id="PTHR14241">
    <property type="entry name" value="INTERFERON-INDUCED PROTEIN 44"/>
    <property type="match status" value="1"/>
</dbReference>
<organism evidence="2 3">
    <name type="scientific">Erpetoichthys calabaricus</name>
    <name type="common">Rope fish</name>
    <name type="synonym">Calamoichthys calabaricus</name>
    <dbReference type="NCBI Taxonomy" id="27687"/>
    <lineage>
        <taxon>Eukaryota</taxon>
        <taxon>Metazoa</taxon>
        <taxon>Chordata</taxon>
        <taxon>Craniata</taxon>
        <taxon>Vertebrata</taxon>
        <taxon>Euteleostomi</taxon>
        <taxon>Actinopterygii</taxon>
        <taxon>Polypteriformes</taxon>
        <taxon>Polypteridae</taxon>
        <taxon>Erpetoichthys</taxon>
    </lineage>
</organism>
<reference evidence="2" key="1">
    <citation type="submission" date="2021-06" db="EMBL/GenBank/DDBJ databases">
        <authorList>
            <consortium name="Wellcome Sanger Institute Data Sharing"/>
        </authorList>
    </citation>
    <scope>NUCLEOTIDE SEQUENCE [LARGE SCALE GENOMIC DNA]</scope>
</reference>
<dbReference type="GeneTree" id="ENSGT00940000163581"/>
<evidence type="ECO:0008006" key="4">
    <source>
        <dbReference type="Google" id="ProtNLM"/>
    </source>
</evidence>
<dbReference type="Gene3D" id="3.40.50.300">
    <property type="entry name" value="P-loop containing nucleotide triphosphate hydrolases"/>
    <property type="match status" value="1"/>
</dbReference>
<reference evidence="2" key="3">
    <citation type="submission" date="2025-09" db="UniProtKB">
        <authorList>
            <consortium name="Ensembl"/>
        </authorList>
    </citation>
    <scope>IDENTIFICATION</scope>
</reference>
<keyword evidence="1" id="KW-0472">Membrane</keyword>
<name>A0A8C4T042_ERPCA</name>
<feature type="transmembrane region" description="Helical" evidence="1">
    <location>
        <begin position="20"/>
        <end position="39"/>
    </location>
</feature>
<dbReference type="Proteomes" id="UP000694620">
    <property type="component" value="Chromosome 10"/>
</dbReference>
<dbReference type="SUPFAM" id="SSF52540">
    <property type="entry name" value="P-loop containing nucleoside triphosphate hydrolases"/>
    <property type="match status" value="1"/>
</dbReference>
<keyword evidence="1" id="KW-0812">Transmembrane</keyword>